<dbReference type="PANTHER" id="PTHR35340">
    <property type="entry name" value="PQQ ENZYME REPEAT PROTEIN-RELATED"/>
    <property type="match status" value="1"/>
</dbReference>
<dbReference type="Proteomes" id="UP001596997">
    <property type="component" value="Unassembled WGS sequence"/>
</dbReference>
<keyword evidence="1" id="KW-0732">Signal</keyword>
<sequence>MRGIIFFLCTVCFVQAQTTIGLLHYNSNVSDGYLLFGHKQDNDVYLINNCGEVVNHWLTDNRLGVAYLLDNGNLLKSGGGFLELRDWDNSLLWKVDLTVYGLDQHHDIEPMPNGNVLVLSRDVYTSAEAIAQGRNPSLVNTELRSEKIVEIQPVGTNSLNVVWEWKIWDHLIQDFSAAQPNFGVVANHPELLDLNLGTSSSNWIHANAVEYNETLDQIVFSSRKMNEIYVIDHSTTILEAASHTGGNSGKGGDFLWRWGNPINYDQGTAGDQKLYGQHDPKWIPNGYPNAGKLSLFNNGTGRTPEYSSVHIIDTQVDINGNYSISGSFLPNDFFWSWDGSVLGTTVFSNSQSGANVQPNGNVLFCETVPGRISEIDSSGNLVWSYENPIGTSNYVQGDMIPNSQNQVFRAEKYPANFVGFTGKDLTPIGIIENINSISDNCKTLNVEEFVLGENRFKIYPNPINYEFKISGEESIESIQVFNLTGKIVLEYTQPLNSYKVSELPPGMYFVKIRTKKGARIKKIIKE</sequence>
<dbReference type="Pfam" id="PF18962">
    <property type="entry name" value="Por_Secre_tail"/>
    <property type="match status" value="1"/>
</dbReference>
<dbReference type="PANTHER" id="PTHR35340:SF5">
    <property type="entry name" value="ASST-DOMAIN-CONTAINING PROTEIN"/>
    <property type="match status" value="1"/>
</dbReference>
<evidence type="ECO:0000256" key="1">
    <source>
        <dbReference type="ARBA" id="ARBA00022729"/>
    </source>
</evidence>
<accession>A0ABW3I4C8</accession>
<feature type="domain" description="Secretion system C-terminal sorting" evidence="2">
    <location>
        <begin position="458"/>
        <end position="524"/>
    </location>
</feature>
<evidence type="ECO:0000313" key="3">
    <source>
        <dbReference type="EMBL" id="MFD0964719.1"/>
    </source>
</evidence>
<evidence type="ECO:0000313" key="4">
    <source>
        <dbReference type="Proteomes" id="UP001596997"/>
    </source>
</evidence>
<dbReference type="NCBIfam" id="TIGR04183">
    <property type="entry name" value="Por_Secre_tail"/>
    <property type="match status" value="1"/>
</dbReference>
<keyword evidence="4" id="KW-1185">Reference proteome</keyword>
<organism evidence="3 4">
    <name type="scientific">Pseudofulvibacter geojedonensis</name>
    <dbReference type="NCBI Taxonomy" id="1123758"/>
    <lineage>
        <taxon>Bacteria</taxon>
        <taxon>Pseudomonadati</taxon>
        <taxon>Bacteroidota</taxon>
        <taxon>Flavobacteriia</taxon>
        <taxon>Flavobacteriales</taxon>
        <taxon>Flavobacteriaceae</taxon>
        <taxon>Pseudofulvibacter</taxon>
    </lineage>
</organism>
<dbReference type="InterPro" id="IPR053143">
    <property type="entry name" value="Arylsulfate_ST"/>
</dbReference>
<dbReference type="InterPro" id="IPR026444">
    <property type="entry name" value="Secre_tail"/>
</dbReference>
<protein>
    <submittedName>
        <fullName evidence="3">Aryl-sulfate sulfotransferase</fullName>
    </submittedName>
</protein>
<name>A0ABW3I4C8_9FLAO</name>
<dbReference type="InterPro" id="IPR010262">
    <property type="entry name" value="Arylsulfotransferase_bact"/>
</dbReference>
<dbReference type="RefSeq" id="WP_377716268.1">
    <property type="nucleotide sequence ID" value="NZ_JBHTJM010000010.1"/>
</dbReference>
<dbReference type="SUPFAM" id="SSF63829">
    <property type="entry name" value="Calcium-dependent phosphotriesterase"/>
    <property type="match status" value="1"/>
</dbReference>
<dbReference type="Pfam" id="PF05935">
    <property type="entry name" value="Arylsulfotrans"/>
    <property type="match status" value="1"/>
</dbReference>
<comment type="caution">
    <text evidence="3">The sequence shown here is derived from an EMBL/GenBank/DDBJ whole genome shotgun (WGS) entry which is preliminary data.</text>
</comment>
<proteinExistence type="predicted"/>
<evidence type="ECO:0000259" key="2">
    <source>
        <dbReference type="Pfam" id="PF18962"/>
    </source>
</evidence>
<dbReference type="EMBL" id="JBHTJM010000010">
    <property type="protein sequence ID" value="MFD0964719.1"/>
    <property type="molecule type" value="Genomic_DNA"/>
</dbReference>
<reference evidence="4" key="1">
    <citation type="journal article" date="2019" name="Int. J. Syst. Evol. Microbiol.">
        <title>The Global Catalogue of Microorganisms (GCM) 10K type strain sequencing project: providing services to taxonomists for standard genome sequencing and annotation.</title>
        <authorList>
            <consortium name="The Broad Institute Genomics Platform"/>
            <consortium name="The Broad Institute Genome Sequencing Center for Infectious Disease"/>
            <person name="Wu L."/>
            <person name="Ma J."/>
        </authorList>
    </citation>
    <scope>NUCLEOTIDE SEQUENCE [LARGE SCALE GENOMIC DNA]</scope>
    <source>
        <strain evidence="4">CCUG 62114</strain>
    </source>
</reference>
<gene>
    <name evidence="3" type="ORF">ACFQ1O_11960</name>
</gene>